<organism evidence="1 2">
    <name type="scientific">Macroventuria anomochaeta</name>
    <dbReference type="NCBI Taxonomy" id="301207"/>
    <lineage>
        <taxon>Eukaryota</taxon>
        <taxon>Fungi</taxon>
        <taxon>Dikarya</taxon>
        <taxon>Ascomycota</taxon>
        <taxon>Pezizomycotina</taxon>
        <taxon>Dothideomycetes</taxon>
        <taxon>Pleosporomycetidae</taxon>
        <taxon>Pleosporales</taxon>
        <taxon>Pleosporineae</taxon>
        <taxon>Didymellaceae</taxon>
        <taxon>Macroventuria</taxon>
    </lineage>
</organism>
<name>A0ACB6RQE0_9PLEO</name>
<evidence type="ECO:0000313" key="1">
    <source>
        <dbReference type="EMBL" id="KAF2623927.1"/>
    </source>
</evidence>
<gene>
    <name evidence="1" type="ORF">BU25DRAFT_170526</name>
</gene>
<accession>A0ACB6RQE0</accession>
<evidence type="ECO:0000313" key="2">
    <source>
        <dbReference type="Proteomes" id="UP000799754"/>
    </source>
</evidence>
<comment type="caution">
    <text evidence="1">The sequence shown here is derived from an EMBL/GenBank/DDBJ whole genome shotgun (WGS) entry which is preliminary data.</text>
</comment>
<protein>
    <submittedName>
        <fullName evidence="1">Uncharacterized protein</fullName>
    </submittedName>
</protein>
<keyword evidence="2" id="KW-1185">Reference proteome</keyword>
<dbReference type="Proteomes" id="UP000799754">
    <property type="component" value="Unassembled WGS sequence"/>
</dbReference>
<dbReference type="EMBL" id="MU006734">
    <property type="protein sequence ID" value="KAF2623927.1"/>
    <property type="molecule type" value="Genomic_DNA"/>
</dbReference>
<sequence>MLRDNDVRFYWSRRLHCEDFGSDITCDWPTWAVDLTLESRQVAKVVLGGQDWNCQPGLMLKLLENLFRVTVHKRSLHQHVWQRYRMMTGFCLRLVASLVASLGHRLLGHSAIARQYAGYTRCITLLRNIEAIRLPAFWRLWEIVIQEFKGIPETFRDQRLPAFEKYLQCPSPLTEQCLTECEEDLLLVAEDISSRTIFATEPGHLGRSYHLAPDRSLPGDLFVGLFGVDFPSYYVRLETASTE</sequence>
<proteinExistence type="predicted"/>
<reference evidence="1" key="1">
    <citation type="journal article" date="2020" name="Stud. Mycol.">
        <title>101 Dothideomycetes genomes: a test case for predicting lifestyles and emergence of pathogens.</title>
        <authorList>
            <person name="Haridas S."/>
            <person name="Albert R."/>
            <person name="Binder M."/>
            <person name="Bloem J."/>
            <person name="Labutti K."/>
            <person name="Salamov A."/>
            <person name="Andreopoulos B."/>
            <person name="Baker S."/>
            <person name="Barry K."/>
            <person name="Bills G."/>
            <person name="Bluhm B."/>
            <person name="Cannon C."/>
            <person name="Castanera R."/>
            <person name="Culley D."/>
            <person name="Daum C."/>
            <person name="Ezra D."/>
            <person name="Gonzalez J."/>
            <person name="Henrissat B."/>
            <person name="Kuo A."/>
            <person name="Liang C."/>
            <person name="Lipzen A."/>
            <person name="Lutzoni F."/>
            <person name="Magnuson J."/>
            <person name="Mondo S."/>
            <person name="Nolan M."/>
            <person name="Ohm R."/>
            <person name="Pangilinan J."/>
            <person name="Park H.-J."/>
            <person name="Ramirez L."/>
            <person name="Alfaro M."/>
            <person name="Sun H."/>
            <person name="Tritt A."/>
            <person name="Yoshinaga Y."/>
            <person name="Zwiers L.-H."/>
            <person name="Turgeon B."/>
            <person name="Goodwin S."/>
            <person name="Spatafora J."/>
            <person name="Crous P."/>
            <person name="Grigoriev I."/>
        </authorList>
    </citation>
    <scope>NUCLEOTIDE SEQUENCE</scope>
    <source>
        <strain evidence="1">CBS 525.71</strain>
    </source>
</reference>